<protein>
    <submittedName>
        <fullName evidence="1">Uncharacterized protein</fullName>
    </submittedName>
</protein>
<evidence type="ECO:0000313" key="2">
    <source>
        <dbReference type="Proteomes" id="UP001257739"/>
    </source>
</evidence>
<keyword evidence="2" id="KW-1185">Reference proteome</keyword>
<reference evidence="1 2" key="1">
    <citation type="submission" date="2023-07" db="EMBL/GenBank/DDBJ databases">
        <title>Sorghum-associated microbial communities from plants grown in Nebraska, USA.</title>
        <authorList>
            <person name="Schachtman D."/>
        </authorList>
    </citation>
    <scope>NUCLEOTIDE SEQUENCE [LARGE SCALE GENOMIC DNA]</scope>
    <source>
        <strain evidence="1 2">BE248</strain>
    </source>
</reference>
<gene>
    <name evidence="1" type="ORF">J2X11_002441</name>
</gene>
<evidence type="ECO:0000313" key="1">
    <source>
        <dbReference type="EMBL" id="MDR7087602.1"/>
    </source>
</evidence>
<organism evidence="1 2">
    <name type="scientific">Aeromicrobium panaciterrae</name>
    <dbReference type="NCBI Taxonomy" id="363861"/>
    <lineage>
        <taxon>Bacteria</taxon>
        <taxon>Bacillati</taxon>
        <taxon>Actinomycetota</taxon>
        <taxon>Actinomycetes</taxon>
        <taxon>Propionibacteriales</taxon>
        <taxon>Nocardioidaceae</taxon>
        <taxon>Aeromicrobium</taxon>
    </lineage>
</organism>
<comment type="caution">
    <text evidence="1">The sequence shown here is derived from an EMBL/GenBank/DDBJ whole genome shotgun (WGS) entry which is preliminary data.</text>
</comment>
<accession>A0ABU1UR10</accession>
<name>A0ABU1UR10_9ACTN</name>
<sequence length="47" mass="5376">MSKLIPADQAWFWSEPWQRGEREASDDLAAGRVESFKNSESFLDSLS</sequence>
<proteinExistence type="predicted"/>
<dbReference type="EMBL" id="JAVDWH010000001">
    <property type="protein sequence ID" value="MDR7087602.1"/>
    <property type="molecule type" value="Genomic_DNA"/>
</dbReference>
<dbReference type="Proteomes" id="UP001257739">
    <property type="component" value="Unassembled WGS sequence"/>
</dbReference>
<dbReference type="RefSeq" id="WP_309971498.1">
    <property type="nucleotide sequence ID" value="NZ_JAVDWH010000001.1"/>
</dbReference>